<evidence type="ECO:0000256" key="2">
    <source>
        <dbReference type="ARBA" id="ARBA00022679"/>
    </source>
</evidence>
<organism evidence="5 6">
    <name type="scientific">Lacimicrobium alkaliphilum</name>
    <dbReference type="NCBI Taxonomy" id="1526571"/>
    <lineage>
        <taxon>Bacteria</taxon>
        <taxon>Pseudomonadati</taxon>
        <taxon>Pseudomonadota</taxon>
        <taxon>Gammaproteobacteria</taxon>
        <taxon>Alteromonadales</taxon>
        <taxon>Alteromonadaceae</taxon>
        <taxon>Lacimicrobium</taxon>
    </lineage>
</organism>
<dbReference type="OrthoDB" id="9796839at2"/>
<name>A0A0U2ZKS6_9ALTE</name>
<dbReference type="PANTHER" id="PTHR10434">
    <property type="entry name" value="1-ACYL-SN-GLYCEROL-3-PHOSPHATE ACYLTRANSFERASE"/>
    <property type="match status" value="1"/>
</dbReference>
<dbReference type="Pfam" id="PF01553">
    <property type="entry name" value="Acyltransferase"/>
    <property type="match status" value="1"/>
</dbReference>
<dbReference type="KEGG" id="lal:AT746_12115"/>
<keyword evidence="6" id="KW-1185">Reference proteome</keyword>
<feature type="domain" description="Phospholipid/glycerol acyltransferase" evidence="4">
    <location>
        <begin position="39"/>
        <end position="151"/>
    </location>
</feature>
<dbReference type="GO" id="GO:0003841">
    <property type="term" value="F:1-acylglycerol-3-phosphate O-acyltransferase activity"/>
    <property type="evidence" value="ECO:0007669"/>
    <property type="project" value="TreeGrafter"/>
</dbReference>
<keyword evidence="3 5" id="KW-0012">Acyltransferase</keyword>
<evidence type="ECO:0000256" key="3">
    <source>
        <dbReference type="ARBA" id="ARBA00023315"/>
    </source>
</evidence>
<comment type="pathway">
    <text evidence="1">Lipid metabolism.</text>
</comment>
<dbReference type="EMBL" id="CP013650">
    <property type="protein sequence ID" value="ALS98940.1"/>
    <property type="molecule type" value="Genomic_DNA"/>
</dbReference>
<accession>A0A0U2ZKS6</accession>
<evidence type="ECO:0000313" key="6">
    <source>
        <dbReference type="Proteomes" id="UP000068447"/>
    </source>
</evidence>
<dbReference type="SMART" id="SM00563">
    <property type="entry name" value="PlsC"/>
    <property type="match status" value="1"/>
</dbReference>
<dbReference type="SUPFAM" id="SSF69593">
    <property type="entry name" value="Glycerol-3-phosphate (1)-acyltransferase"/>
    <property type="match status" value="1"/>
</dbReference>
<dbReference type="STRING" id="1526571.AT746_12115"/>
<dbReference type="AlphaFoldDB" id="A0A0U2ZKS6"/>
<sequence>MLTEQTNNNSAGFGQRTANYLLHLAGWQVSPFPDLKQAIVVGGPHTSNWDGVLGILSAATLGVHSRIMIKNNLFKWPLAPLLRKLGGIPIDRSRSTGVVEQAAALFGQYHKLVLIMTPEGTRTRAPRWKTGFYHIANKACVPIVLATADYVKKQVTFPLVLQPSGNLEADMHRMYQCFASVIPRHPDKLSAPVKVLWDKQHGIGHD</sequence>
<dbReference type="GO" id="GO:0006654">
    <property type="term" value="P:phosphatidic acid biosynthetic process"/>
    <property type="evidence" value="ECO:0007669"/>
    <property type="project" value="TreeGrafter"/>
</dbReference>
<evidence type="ECO:0000259" key="4">
    <source>
        <dbReference type="SMART" id="SM00563"/>
    </source>
</evidence>
<dbReference type="InterPro" id="IPR002123">
    <property type="entry name" value="Plipid/glycerol_acylTrfase"/>
</dbReference>
<protein>
    <submittedName>
        <fullName evidence="5">Acyl-phosphate glycerol 3-phosphate acyltransferase</fullName>
    </submittedName>
</protein>
<evidence type="ECO:0000256" key="1">
    <source>
        <dbReference type="ARBA" id="ARBA00005189"/>
    </source>
</evidence>
<dbReference type="Proteomes" id="UP000068447">
    <property type="component" value="Chromosome"/>
</dbReference>
<proteinExistence type="predicted"/>
<keyword evidence="2 5" id="KW-0808">Transferase</keyword>
<evidence type="ECO:0000313" key="5">
    <source>
        <dbReference type="EMBL" id="ALS98940.1"/>
    </source>
</evidence>
<reference evidence="5 6" key="1">
    <citation type="submission" date="2015-12" db="EMBL/GenBank/DDBJ databases">
        <title>Complete genome of Lacimicrobium alkaliphilum KCTC 32984.</title>
        <authorList>
            <person name="Kim S.-G."/>
            <person name="Lee Y.-J."/>
        </authorList>
    </citation>
    <scope>NUCLEOTIDE SEQUENCE [LARGE SCALE GENOMIC DNA]</scope>
    <source>
        <strain evidence="5 6">YelD216</strain>
    </source>
</reference>
<gene>
    <name evidence="5" type="ORF">AT746_12115</name>
</gene>
<dbReference type="PANTHER" id="PTHR10434:SF9">
    <property type="entry name" value="PHOSPHOLIPID_GLYCEROL ACYLTRANSFERASE DOMAIN-CONTAINING PROTEIN"/>
    <property type="match status" value="1"/>
</dbReference>